<proteinExistence type="predicted"/>
<name>A0A916TD03_9ACTN</name>
<dbReference type="InterPro" id="IPR010016">
    <property type="entry name" value="PxpB"/>
</dbReference>
<feature type="compositionally biased region" description="Low complexity" evidence="4">
    <location>
        <begin position="84"/>
        <end position="104"/>
    </location>
</feature>
<keyword evidence="7" id="KW-1185">Reference proteome</keyword>
<dbReference type="EMBL" id="BMGC01000020">
    <property type="protein sequence ID" value="GGB37903.1"/>
    <property type="molecule type" value="Genomic_DNA"/>
</dbReference>
<reference evidence="6" key="2">
    <citation type="submission" date="2020-09" db="EMBL/GenBank/DDBJ databases">
        <authorList>
            <person name="Sun Q."/>
            <person name="Zhou Y."/>
        </authorList>
    </citation>
    <scope>NUCLEOTIDE SEQUENCE</scope>
    <source>
        <strain evidence="6">CGMCC 1.12827</strain>
    </source>
</reference>
<dbReference type="GO" id="GO:0005524">
    <property type="term" value="F:ATP binding"/>
    <property type="evidence" value="ECO:0007669"/>
    <property type="project" value="UniProtKB-KW"/>
</dbReference>
<organism evidence="6 7">
    <name type="scientific">Gordonia jinhuaensis</name>
    <dbReference type="NCBI Taxonomy" id="1517702"/>
    <lineage>
        <taxon>Bacteria</taxon>
        <taxon>Bacillati</taxon>
        <taxon>Actinomycetota</taxon>
        <taxon>Actinomycetes</taxon>
        <taxon>Mycobacteriales</taxon>
        <taxon>Gordoniaceae</taxon>
        <taxon>Gordonia</taxon>
    </lineage>
</organism>
<dbReference type="InterPro" id="IPR029000">
    <property type="entry name" value="Cyclophilin-like_dom_sf"/>
</dbReference>
<keyword evidence="2 6" id="KW-0378">Hydrolase</keyword>
<dbReference type="Gene3D" id="2.40.100.10">
    <property type="entry name" value="Cyclophilin-like"/>
    <property type="match status" value="1"/>
</dbReference>
<dbReference type="Pfam" id="PF02682">
    <property type="entry name" value="CT_C_D"/>
    <property type="match status" value="1"/>
</dbReference>
<evidence type="ECO:0000256" key="3">
    <source>
        <dbReference type="ARBA" id="ARBA00022840"/>
    </source>
</evidence>
<sequence>MRQISAGRDAVLLDFSDDPNPLDSAVSVAARLRGEAARGALGEDVDVIGAATTVLVQWPPAAGVNALALHRALRNATRVGDGGSRSPSDTPSASPSATDAPGAPNSAPDHHIDVRYDGADLAEVADTLTASGGDDWSVDDVVRAHTAITWRVQFIGFAPGFGYLVPDESTTAPDHPARRLATIGRRTTSRTRVPGGAVALAAGYSAVYPRPGPGGWNLLGRTEATMFDVHADPPSTLSPGDTVVFRDIGGSR</sequence>
<gene>
    <name evidence="6" type="ORF">GCM10011489_27110</name>
</gene>
<dbReference type="AlphaFoldDB" id="A0A916TD03"/>
<dbReference type="PANTHER" id="PTHR34698:SF2">
    <property type="entry name" value="5-OXOPROLINASE SUBUNIT B"/>
    <property type="match status" value="1"/>
</dbReference>
<protein>
    <submittedName>
        <fullName evidence="6">Allophanate hydrolase</fullName>
    </submittedName>
</protein>
<evidence type="ECO:0000259" key="5">
    <source>
        <dbReference type="SMART" id="SM00796"/>
    </source>
</evidence>
<evidence type="ECO:0000313" key="6">
    <source>
        <dbReference type="EMBL" id="GGB37903.1"/>
    </source>
</evidence>
<dbReference type="PANTHER" id="PTHR34698">
    <property type="entry name" value="5-OXOPROLINASE SUBUNIT B"/>
    <property type="match status" value="1"/>
</dbReference>
<dbReference type="InterPro" id="IPR003833">
    <property type="entry name" value="CT_C_D"/>
</dbReference>
<accession>A0A916TD03</accession>
<dbReference type="SMART" id="SM00796">
    <property type="entry name" value="AHS1"/>
    <property type="match status" value="1"/>
</dbReference>
<dbReference type="Proteomes" id="UP000621454">
    <property type="component" value="Unassembled WGS sequence"/>
</dbReference>
<evidence type="ECO:0000313" key="7">
    <source>
        <dbReference type="Proteomes" id="UP000621454"/>
    </source>
</evidence>
<feature type="domain" description="Carboxyltransferase" evidence="5">
    <location>
        <begin position="1"/>
        <end position="237"/>
    </location>
</feature>
<keyword evidence="3" id="KW-0067">ATP-binding</keyword>
<keyword evidence="1" id="KW-0547">Nucleotide-binding</keyword>
<evidence type="ECO:0000256" key="4">
    <source>
        <dbReference type="SAM" id="MobiDB-lite"/>
    </source>
</evidence>
<dbReference type="GO" id="GO:0016787">
    <property type="term" value="F:hydrolase activity"/>
    <property type="evidence" value="ECO:0007669"/>
    <property type="project" value="UniProtKB-KW"/>
</dbReference>
<evidence type="ECO:0000256" key="2">
    <source>
        <dbReference type="ARBA" id="ARBA00022801"/>
    </source>
</evidence>
<reference evidence="6" key="1">
    <citation type="journal article" date="2014" name="Int. J. Syst. Evol. Microbiol.">
        <title>Complete genome sequence of Corynebacterium casei LMG S-19264T (=DSM 44701T), isolated from a smear-ripened cheese.</title>
        <authorList>
            <consortium name="US DOE Joint Genome Institute (JGI-PGF)"/>
            <person name="Walter F."/>
            <person name="Albersmeier A."/>
            <person name="Kalinowski J."/>
            <person name="Ruckert C."/>
        </authorList>
    </citation>
    <scope>NUCLEOTIDE SEQUENCE</scope>
    <source>
        <strain evidence="6">CGMCC 1.12827</strain>
    </source>
</reference>
<dbReference type="SUPFAM" id="SSF50891">
    <property type="entry name" value="Cyclophilin-like"/>
    <property type="match status" value="1"/>
</dbReference>
<comment type="caution">
    <text evidence="6">The sequence shown here is derived from an EMBL/GenBank/DDBJ whole genome shotgun (WGS) entry which is preliminary data.</text>
</comment>
<dbReference type="RefSeq" id="WP_188587112.1">
    <property type="nucleotide sequence ID" value="NZ_BMGC01000020.1"/>
</dbReference>
<feature type="region of interest" description="Disordered" evidence="4">
    <location>
        <begin position="77"/>
        <end position="112"/>
    </location>
</feature>
<evidence type="ECO:0000256" key="1">
    <source>
        <dbReference type="ARBA" id="ARBA00022741"/>
    </source>
</evidence>